<evidence type="ECO:0000313" key="1">
    <source>
        <dbReference type="EMBL" id="KAL2718249.1"/>
    </source>
</evidence>
<sequence>MIREKENPINLIILPKRFTFSSLSRPEVFVLPCKKKEKQKKEMFPYDFLESDESEDRCAVRLGAIPSSIRRDTKMTERIGSHRNVFDESSTKSGELKVGDSRLKVIEVSNLSIR</sequence>
<accession>A0ABD2ACB5</accession>
<dbReference type="Proteomes" id="UP001607302">
    <property type="component" value="Unassembled WGS sequence"/>
</dbReference>
<gene>
    <name evidence="1" type="ORF">V1478_012125</name>
</gene>
<reference evidence="1 2" key="1">
    <citation type="journal article" date="2024" name="Ann. Entomol. Soc. Am.">
        <title>Genomic analyses of the southern and eastern yellowjacket wasps (Hymenoptera: Vespidae) reveal evolutionary signatures of social life.</title>
        <authorList>
            <person name="Catto M.A."/>
            <person name="Caine P.B."/>
            <person name="Orr S.E."/>
            <person name="Hunt B.G."/>
            <person name="Goodisman M.A.D."/>
        </authorList>
    </citation>
    <scope>NUCLEOTIDE SEQUENCE [LARGE SCALE GENOMIC DNA]</scope>
    <source>
        <strain evidence="1">233</strain>
        <tissue evidence="1">Head and thorax</tissue>
    </source>
</reference>
<proteinExistence type="predicted"/>
<evidence type="ECO:0000313" key="2">
    <source>
        <dbReference type="Proteomes" id="UP001607302"/>
    </source>
</evidence>
<keyword evidence="2" id="KW-1185">Reference proteome</keyword>
<protein>
    <submittedName>
        <fullName evidence="1">Uncharacterized protein</fullName>
    </submittedName>
</protein>
<organism evidence="1 2">
    <name type="scientific">Vespula squamosa</name>
    <name type="common">Southern yellow jacket</name>
    <name type="synonym">Wasp</name>
    <dbReference type="NCBI Taxonomy" id="30214"/>
    <lineage>
        <taxon>Eukaryota</taxon>
        <taxon>Metazoa</taxon>
        <taxon>Ecdysozoa</taxon>
        <taxon>Arthropoda</taxon>
        <taxon>Hexapoda</taxon>
        <taxon>Insecta</taxon>
        <taxon>Pterygota</taxon>
        <taxon>Neoptera</taxon>
        <taxon>Endopterygota</taxon>
        <taxon>Hymenoptera</taxon>
        <taxon>Apocrita</taxon>
        <taxon>Aculeata</taxon>
        <taxon>Vespoidea</taxon>
        <taxon>Vespidae</taxon>
        <taxon>Vespinae</taxon>
        <taxon>Vespula</taxon>
    </lineage>
</organism>
<name>A0ABD2ACB5_VESSQ</name>
<dbReference type="EMBL" id="JAUDFV010000152">
    <property type="protein sequence ID" value="KAL2718249.1"/>
    <property type="molecule type" value="Genomic_DNA"/>
</dbReference>
<comment type="caution">
    <text evidence="1">The sequence shown here is derived from an EMBL/GenBank/DDBJ whole genome shotgun (WGS) entry which is preliminary data.</text>
</comment>
<dbReference type="AlphaFoldDB" id="A0ABD2ACB5"/>